<dbReference type="InterPro" id="IPR007791">
    <property type="entry name" value="DjlA_N"/>
</dbReference>
<dbReference type="OrthoDB" id="5294347at2"/>
<dbReference type="EMBL" id="RJVI01000001">
    <property type="protein sequence ID" value="ROR34610.1"/>
    <property type="molecule type" value="Genomic_DNA"/>
</dbReference>
<evidence type="ECO:0000313" key="3">
    <source>
        <dbReference type="Proteomes" id="UP000276634"/>
    </source>
</evidence>
<dbReference type="SUPFAM" id="SSF158682">
    <property type="entry name" value="TerB-like"/>
    <property type="match status" value="1"/>
</dbReference>
<sequence length="153" mass="16555">MLSRLRRIFVPEEAAAEGLDAERRLRLAAAVLLAETARADLDIAEAERRALAALVARTFGLDAGEAAALVEEAVAAAESAVSLYEHTALVNAHWSPQERARLIGLMWRVAYADGRIDRYEEHIIRRVAELLHVPHAAFIQAKLEAAGEGPAGG</sequence>
<feature type="domain" description="Co-chaperone DjlA N-terminal" evidence="1">
    <location>
        <begin position="26"/>
        <end position="142"/>
    </location>
</feature>
<dbReference type="RefSeq" id="WP_123400888.1">
    <property type="nucleotide sequence ID" value="NZ_RJVI01000001.1"/>
</dbReference>
<keyword evidence="3" id="KW-1185">Reference proteome</keyword>
<comment type="caution">
    <text evidence="2">The sequence shown here is derived from an EMBL/GenBank/DDBJ whole genome shotgun (WGS) entry which is preliminary data.</text>
</comment>
<protein>
    <submittedName>
        <fullName evidence="2">Putative tellurite resistance protein B-like protein</fullName>
    </submittedName>
</protein>
<name>A0A3N1Y783_9GAMM</name>
<dbReference type="AlphaFoldDB" id="A0A3N1Y783"/>
<gene>
    <name evidence="2" type="ORF">EDC57_0509</name>
</gene>
<dbReference type="InterPro" id="IPR029024">
    <property type="entry name" value="TerB-like"/>
</dbReference>
<accession>A0A3N1Y783</accession>
<dbReference type="CDD" id="cd07313">
    <property type="entry name" value="terB_like_2"/>
    <property type="match status" value="1"/>
</dbReference>
<dbReference type="Gene3D" id="1.10.3680.10">
    <property type="entry name" value="TerB-like"/>
    <property type="match status" value="1"/>
</dbReference>
<dbReference type="Proteomes" id="UP000276634">
    <property type="component" value="Unassembled WGS sequence"/>
</dbReference>
<reference evidence="2 3" key="1">
    <citation type="submission" date="2018-11" db="EMBL/GenBank/DDBJ databases">
        <title>Genomic Encyclopedia of Type Strains, Phase IV (KMG-IV): sequencing the most valuable type-strain genomes for metagenomic binning, comparative biology and taxonomic classification.</title>
        <authorList>
            <person name="Goeker M."/>
        </authorList>
    </citation>
    <scope>NUCLEOTIDE SEQUENCE [LARGE SCALE GENOMIC DNA]</scope>
    <source>
        <strain evidence="2 3">DSM 100275</strain>
    </source>
</reference>
<dbReference type="Pfam" id="PF05099">
    <property type="entry name" value="TerB"/>
    <property type="match status" value="1"/>
</dbReference>
<evidence type="ECO:0000313" key="2">
    <source>
        <dbReference type="EMBL" id="ROR34610.1"/>
    </source>
</evidence>
<proteinExistence type="predicted"/>
<organism evidence="2 3">
    <name type="scientific">Inmirania thermothiophila</name>
    <dbReference type="NCBI Taxonomy" id="1750597"/>
    <lineage>
        <taxon>Bacteria</taxon>
        <taxon>Pseudomonadati</taxon>
        <taxon>Pseudomonadota</taxon>
        <taxon>Gammaproteobacteria</taxon>
        <taxon>Chromatiales</taxon>
        <taxon>Ectothiorhodospiraceae</taxon>
        <taxon>Inmirania</taxon>
    </lineage>
</organism>
<evidence type="ECO:0000259" key="1">
    <source>
        <dbReference type="Pfam" id="PF05099"/>
    </source>
</evidence>